<dbReference type="InterPro" id="IPR005151">
    <property type="entry name" value="Tail-specific_protease"/>
</dbReference>
<keyword evidence="3 5" id="KW-0378">Hydrolase</keyword>
<organism evidence="7 8">
    <name type="scientific">Candidatus Falkowbacteria bacterium CG10_big_fil_rev_8_21_14_0_10_37_18</name>
    <dbReference type="NCBI Taxonomy" id="1974562"/>
    <lineage>
        <taxon>Bacteria</taxon>
        <taxon>Candidatus Falkowiibacteriota</taxon>
    </lineage>
</organism>
<dbReference type="CDD" id="cd07560">
    <property type="entry name" value="Peptidase_S41_CPP"/>
    <property type="match status" value="1"/>
</dbReference>
<dbReference type="SMART" id="SM00245">
    <property type="entry name" value="TSPc"/>
    <property type="match status" value="1"/>
</dbReference>
<dbReference type="SUPFAM" id="SSF50156">
    <property type="entry name" value="PDZ domain-like"/>
    <property type="match status" value="1"/>
</dbReference>
<dbReference type="InterPro" id="IPR001478">
    <property type="entry name" value="PDZ"/>
</dbReference>
<evidence type="ECO:0000256" key="5">
    <source>
        <dbReference type="RuleBase" id="RU004404"/>
    </source>
</evidence>
<comment type="similarity">
    <text evidence="1 5">Belongs to the peptidase S41A family.</text>
</comment>
<sequence length="412" mass="44715">MILAKNILKKVSLGILSLLLLGGIFGGGFYFGQKNNALLSAFNRPLAYSEDAAVATGETDSNLDFNLYWQVWDTLKSNYVDKNKIDDQSLFYGSLKGLAEATGDPYTIFMDPSEAKEFSDDLAGTFEGIGAEVGIRNEMITVVAPLDGMPAQKAGLRAGDKIYAVDGTPTIGLSLNAVVKKIRGPKDSVVVLTIIRDEEKPREIEITRSVIIVKSVKTELRSDGIFIIKVTNFNDDTEGLFEKAINTALTKNPKGIILDLRNNPGGYLETAVNMASEWVKEGPVVAEQFGGNKRQEYFSNGNARLQNFPTMVLVNGGSASASEILAGALRDYKKGTLIGEITYGKGSVQTLRNLDGGASLKITVAKWLTPAGDFINEKGLEPDIEIKMTSDDIDNDLDPQMKKALELLKAQK</sequence>
<dbReference type="InterPro" id="IPR004447">
    <property type="entry name" value="Peptidase_S41A"/>
</dbReference>
<accession>A0A2H0V9B4</accession>
<comment type="caution">
    <text evidence="7">The sequence shown here is derived from an EMBL/GenBank/DDBJ whole genome shotgun (WGS) entry which is preliminary data.</text>
</comment>
<dbReference type="GO" id="GO:0008236">
    <property type="term" value="F:serine-type peptidase activity"/>
    <property type="evidence" value="ECO:0007669"/>
    <property type="project" value="UniProtKB-KW"/>
</dbReference>
<dbReference type="GO" id="GO:0007165">
    <property type="term" value="P:signal transduction"/>
    <property type="evidence" value="ECO:0007669"/>
    <property type="project" value="TreeGrafter"/>
</dbReference>
<dbReference type="Pfam" id="PF17820">
    <property type="entry name" value="PDZ_6"/>
    <property type="match status" value="1"/>
</dbReference>
<evidence type="ECO:0000256" key="2">
    <source>
        <dbReference type="ARBA" id="ARBA00022670"/>
    </source>
</evidence>
<dbReference type="Pfam" id="PF03572">
    <property type="entry name" value="Peptidase_S41"/>
    <property type="match status" value="1"/>
</dbReference>
<keyword evidence="4 5" id="KW-0720">Serine protease</keyword>
<evidence type="ECO:0000256" key="1">
    <source>
        <dbReference type="ARBA" id="ARBA00009179"/>
    </source>
</evidence>
<keyword evidence="2 5" id="KW-0645">Protease</keyword>
<reference evidence="8" key="1">
    <citation type="submission" date="2017-09" db="EMBL/GenBank/DDBJ databases">
        <title>Depth-based differentiation of microbial function through sediment-hosted aquifers and enrichment of novel symbionts in the deep terrestrial subsurface.</title>
        <authorList>
            <person name="Probst A.J."/>
            <person name="Ladd B."/>
            <person name="Jarett J.K."/>
            <person name="Geller-Mcgrath D.E."/>
            <person name="Sieber C.M.K."/>
            <person name="Emerson J.B."/>
            <person name="Anantharaman K."/>
            <person name="Thomas B.C."/>
            <person name="Malmstrom R."/>
            <person name="Stieglmeier M."/>
            <person name="Klingl A."/>
            <person name="Woyke T."/>
            <person name="Ryan C.M."/>
            <person name="Banfield J.F."/>
        </authorList>
    </citation>
    <scope>NUCLEOTIDE SEQUENCE [LARGE SCALE GENOMIC DNA]</scope>
</reference>
<gene>
    <name evidence="7" type="ORF">COT93_00955</name>
</gene>
<name>A0A2H0V9B4_9BACT</name>
<dbReference type="GO" id="GO:0030288">
    <property type="term" value="C:outer membrane-bounded periplasmic space"/>
    <property type="evidence" value="ECO:0007669"/>
    <property type="project" value="TreeGrafter"/>
</dbReference>
<dbReference type="InterPro" id="IPR036034">
    <property type="entry name" value="PDZ_sf"/>
</dbReference>
<dbReference type="PROSITE" id="PS50106">
    <property type="entry name" value="PDZ"/>
    <property type="match status" value="1"/>
</dbReference>
<protein>
    <recommendedName>
        <fullName evidence="6">PDZ domain-containing protein</fullName>
    </recommendedName>
</protein>
<dbReference type="FunFam" id="2.30.42.10:FF:000063">
    <property type="entry name" value="Peptidase, S41 family"/>
    <property type="match status" value="1"/>
</dbReference>
<evidence type="ECO:0000313" key="7">
    <source>
        <dbReference type="EMBL" id="PIR95682.1"/>
    </source>
</evidence>
<evidence type="ECO:0000256" key="3">
    <source>
        <dbReference type="ARBA" id="ARBA00022801"/>
    </source>
</evidence>
<proteinExistence type="inferred from homology"/>
<dbReference type="InterPro" id="IPR029045">
    <property type="entry name" value="ClpP/crotonase-like_dom_sf"/>
</dbReference>
<dbReference type="Gene3D" id="2.30.42.10">
    <property type="match status" value="1"/>
</dbReference>
<dbReference type="PANTHER" id="PTHR32060">
    <property type="entry name" value="TAIL-SPECIFIC PROTEASE"/>
    <property type="match status" value="1"/>
</dbReference>
<dbReference type="Gene3D" id="3.90.226.10">
    <property type="entry name" value="2-enoyl-CoA Hydratase, Chain A, domain 1"/>
    <property type="match status" value="1"/>
</dbReference>
<dbReference type="CDD" id="cd06782">
    <property type="entry name" value="cpPDZ_CPP-like"/>
    <property type="match status" value="1"/>
</dbReference>
<dbReference type="Gene3D" id="3.30.750.44">
    <property type="match status" value="1"/>
</dbReference>
<dbReference type="GO" id="GO:0006508">
    <property type="term" value="P:proteolysis"/>
    <property type="evidence" value="ECO:0007669"/>
    <property type="project" value="UniProtKB-KW"/>
</dbReference>
<evidence type="ECO:0000256" key="4">
    <source>
        <dbReference type="ARBA" id="ARBA00022825"/>
    </source>
</evidence>
<dbReference type="SMART" id="SM00228">
    <property type="entry name" value="PDZ"/>
    <property type="match status" value="1"/>
</dbReference>
<dbReference type="EMBL" id="PFAL01000012">
    <property type="protein sequence ID" value="PIR95682.1"/>
    <property type="molecule type" value="Genomic_DNA"/>
</dbReference>
<dbReference type="Proteomes" id="UP000229972">
    <property type="component" value="Unassembled WGS sequence"/>
</dbReference>
<dbReference type="PANTHER" id="PTHR32060:SF30">
    <property type="entry name" value="CARBOXY-TERMINAL PROCESSING PROTEASE CTPA"/>
    <property type="match status" value="1"/>
</dbReference>
<dbReference type="NCBIfam" id="TIGR00225">
    <property type="entry name" value="prc"/>
    <property type="match status" value="1"/>
</dbReference>
<dbReference type="SUPFAM" id="SSF52096">
    <property type="entry name" value="ClpP/crotonase"/>
    <property type="match status" value="1"/>
</dbReference>
<dbReference type="GO" id="GO:0004175">
    <property type="term" value="F:endopeptidase activity"/>
    <property type="evidence" value="ECO:0007669"/>
    <property type="project" value="TreeGrafter"/>
</dbReference>
<feature type="domain" description="PDZ" evidence="6">
    <location>
        <begin position="115"/>
        <end position="197"/>
    </location>
</feature>
<dbReference type="InterPro" id="IPR041489">
    <property type="entry name" value="PDZ_6"/>
</dbReference>
<dbReference type="AlphaFoldDB" id="A0A2H0V9B4"/>
<evidence type="ECO:0000313" key="8">
    <source>
        <dbReference type="Proteomes" id="UP000229972"/>
    </source>
</evidence>
<evidence type="ECO:0000259" key="6">
    <source>
        <dbReference type="PROSITE" id="PS50106"/>
    </source>
</evidence>